<dbReference type="InterPro" id="IPR008969">
    <property type="entry name" value="CarboxyPept-like_regulatory"/>
</dbReference>
<comment type="similarity">
    <text evidence="10 11">Belongs to the TonB-dependent receptor family.</text>
</comment>
<evidence type="ECO:0000256" key="8">
    <source>
        <dbReference type="ARBA" id="ARBA00023136"/>
    </source>
</evidence>
<dbReference type="Pfam" id="PF07715">
    <property type="entry name" value="Plug"/>
    <property type="match status" value="1"/>
</dbReference>
<sequence length="1151" mass="125847">MKKIFSRGMPFRHIPKMDLKMKLTTIFIIVSLFKIQANSYAQGKKLTLDLENASVEQVFNKIESISEFRFLYESEQINLDRKVTLHIKNKKISEILTLLFSNREVDYKTINRQIILTKKNLVNGKSPGVYNKDSNKKNIVQFQISGMVTDADGAPLPGANILEKGTTNGTQTDFDGNFVLDIADDTAVLVVSYIGFATKEVNVNGQSNISVSLAEDAAGLDEVVVVGYGTVRKKDLTGSVASVKGSDLEKTPANTFVQSLQGKASGVDIRAASNAPGGGIRIRVRGTNSINASSQPLYVVDGFPIDNSNTTPEAGGNRASASDPLTSISSSEIASIEVLKDASATAIYGARGANGVVIVTTKRGGAGKAKIDFEYSTTISSVRKKLDLANAEELAILTNEWATNNNQPLIYDGINKPLPGDLGEGTDWQDQIFRSAITNNYNLTVSGGREGTRYLVSGNYMDQDGIIIESNFKRAGLKFNLDQDLGKRMKFGMNANITRTINDAVDSDGGGYQNDTPLWNALATTPVIPVTDSDGNYVHNHDETVKVLENPVSIAKTRTDLTYTTRVLSNAFLQYEILNGFSFKANFGADLINSKRNAYTPTTAETQALPNNGIASVGTLQRTNLLAEYTFNYNKTIGDRHRVDAVIGYTYQSNKLESVFSRTDDFFTDLVEFNNLELGSDPRPSKSGATESALLSYLGRVNYVFDDKYIITGSIRRDGSSKFGTGKKWGVFPSGAVAWRLVEEDFIKNLNVFSALKLRGSYGLTGNESIGAYNSLALYAATSQPIIGGVPVVGLAPNRINNPDLKWERTKQTDVGLEMGFFDGHLNLEAGYYVKTTEDLLLSVAIPTQSGYNTSVQNIGEVENRGFEFDLGMNHNFGKLSWNSNFNISFNRNKLLELPEGTDELINGIGRGETAYGSSIARVGEPLGQFFGYRFDGIWESEEEILAGGNSVGGVNRVGLPKYRDLNGDGFKQNLDDKEVVGNPNPDFIYGFTNSFSYKNLSLSVFINGSQGNDLANMNTIGLYAQPQKHNVLQKAFDERWQGPGTGSTIEAPLTNAGEWKNFSDRNVEDGSYLRVKTINLSYNLPIDDLGLQWFRSAQLYIAADNLITVTNYSGFDPEVDLYASSNVSFGVDNGAYPSSRSFRIGMKLGF</sequence>
<keyword evidence="6" id="KW-0408">Iron</keyword>
<dbReference type="Gene3D" id="2.60.40.1120">
    <property type="entry name" value="Carboxypeptidase-like, regulatory domain"/>
    <property type="match status" value="1"/>
</dbReference>
<evidence type="ECO:0000256" key="1">
    <source>
        <dbReference type="ARBA" id="ARBA00004571"/>
    </source>
</evidence>
<evidence type="ECO:0000256" key="7">
    <source>
        <dbReference type="ARBA" id="ARBA00023077"/>
    </source>
</evidence>
<protein>
    <submittedName>
        <fullName evidence="13">SusC/RagA family TonB-linked outer membrane protein</fullName>
    </submittedName>
</protein>
<dbReference type="SUPFAM" id="SSF56935">
    <property type="entry name" value="Porins"/>
    <property type="match status" value="1"/>
</dbReference>
<evidence type="ECO:0000256" key="4">
    <source>
        <dbReference type="ARBA" id="ARBA00022496"/>
    </source>
</evidence>
<dbReference type="FunFam" id="2.60.40.1120:FF:000003">
    <property type="entry name" value="Outer membrane protein Omp121"/>
    <property type="match status" value="1"/>
</dbReference>
<dbReference type="SMART" id="SM00965">
    <property type="entry name" value="STN"/>
    <property type="match status" value="1"/>
</dbReference>
<dbReference type="Pfam" id="PF13715">
    <property type="entry name" value="CarbopepD_reg_2"/>
    <property type="match status" value="1"/>
</dbReference>
<feature type="domain" description="Secretin/TonB short N-terminal" evidence="12">
    <location>
        <begin position="68"/>
        <end position="119"/>
    </location>
</feature>
<dbReference type="InterPro" id="IPR012910">
    <property type="entry name" value="Plug_dom"/>
</dbReference>
<dbReference type="InterPro" id="IPR036942">
    <property type="entry name" value="Beta-barrel_TonB_sf"/>
</dbReference>
<keyword evidence="9 10" id="KW-0998">Cell outer membrane</keyword>
<dbReference type="InterPro" id="IPR000531">
    <property type="entry name" value="Beta-barrel_TonB"/>
</dbReference>
<evidence type="ECO:0000313" key="14">
    <source>
        <dbReference type="Proteomes" id="UP000540519"/>
    </source>
</evidence>
<dbReference type="Gene3D" id="2.40.170.20">
    <property type="entry name" value="TonB-dependent receptor, beta-barrel domain"/>
    <property type="match status" value="1"/>
</dbReference>
<evidence type="ECO:0000256" key="3">
    <source>
        <dbReference type="ARBA" id="ARBA00022452"/>
    </source>
</evidence>
<evidence type="ECO:0000259" key="12">
    <source>
        <dbReference type="SMART" id="SM00965"/>
    </source>
</evidence>
<dbReference type="Proteomes" id="UP000540519">
    <property type="component" value="Unassembled WGS sequence"/>
</dbReference>
<dbReference type="NCBIfam" id="TIGR04056">
    <property type="entry name" value="OMP_RagA_SusC"/>
    <property type="match status" value="1"/>
</dbReference>
<keyword evidence="14" id="KW-1185">Reference proteome</keyword>
<dbReference type="NCBIfam" id="TIGR04057">
    <property type="entry name" value="SusC_RagA_signa"/>
    <property type="match status" value="1"/>
</dbReference>
<dbReference type="EMBL" id="RCNR01000017">
    <property type="protein sequence ID" value="MUH36355.1"/>
    <property type="molecule type" value="Genomic_DNA"/>
</dbReference>
<dbReference type="Pfam" id="PF07660">
    <property type="entry name" value="STN"/>
    <property type="match status" value="1"/>
</dbReference>
<evidence type="ECO:0000313" key="13">
    <source>
        <dbReference type="EMBL" id="MUH36355.1"/>
    </source>
</evidence>
<evidence type="ECO:0000256" key="6">
    <source>
        <dbReference type="ARBA" id="ARBA00023004"/>
    </source>
</evidence>
<dbReference type="InterPro" id="IPR039426">
    <property type="entry name" value="TonB-dep_rcpt-like"/>
</dbReference>
<proteinExistence type="inferred from homology"/>
<accession>A0A7X2ZTY6</accession>
<dbReference type="Pfam" id="PF00593">
    <property type="entry name" value="TonB_dep_Rec_b-barrel"/>
    <property type="match status" value="1"/>
</dbReference>
<evidence type="ECO:0000256" key="5">
    <source>
        <dbReference type="ARBA" id="ARBA00022692"/>
    </source>
</evidence>
<dbReference type="InterPro" id="IPR023997">
    <property type="entry name" value="TonB-dep_OMP_SusC/RagA_CS"/>
</dbReference>
<dbReference type="InterPro" id="IPR023996">
    <property type="entry name" value="TonB-dep_OMP_SusC/RagA"/>
</dbReference>
<dbReference type="InterPro" id="IPR011662">
    <property type="entry name" value="Secretin/TonB_short_N"/>
</dbReference>
<reference evidence="13 14" key="1">
    <citation type="journal article" date="2019" name="Mar. Drugs">
        <title>Comparative Genomics and CAZyme Genome Repertoires of Marine Zobellia amurskyensis KMM 3526(T) and Zobellia laminariae KMM 3676(T).</title>
        <authorList>
            <person name="Chernysheva N."/>
            <person name="Bystritskaya E."/>
            <person name="Stenkova A."/>
            <person name="Golovkin I."/>
            <person name="Nedashkovskaya O."/>
            <person name="Isaeva M."/>
        </authorList>
    </citation>
    <scope>NUCLEOTIDE SEQUENCE [LARGE SCALE GENOMIC DNA]</scope>
    <source>
        <strain evidence="13 14">KMM 3526</strain>
    </source>
</reference>
<keyword evidence="5 10" id="KW-0812">Transmembrane</keyword>
<dbReference type="InterPro" id="IPR037066">
    <property type="entry name" value="Plug_dom_sf"/>
</dbReference>
<keyword evidence="4" id="KW-0406">Ion transport</keyword>
<comment type="subcellular location">
    <subcellularLocation>
        <location evidence="1 10">Cell outer membrane</location>
        <topology evidence="1 10">Multi-pass membrane protein</topology>
    </subcellularLocation>
</comment>
<dbReference type="OrthoDB" id="9768177at2"/>
<keyword evidence="2 10" id="KW-0813">Transport</keyword>
<dbReference type="GO" id="GO:0009279">
    <property type="term" value="C:cell outer membrane"/>
    <property type="evidence" value="ECO:0007669"/>
    <property type="project" value="UniProtKB-SubCell"/>
</dbReference>
<organism evidence="13 14">
    <name type="scientific">Zobellia amurskyensis</name>
    <dbReference type="NCBI Taxonomy" id="248905"/>
    <lineage>
        <taxon>Bacteria</taxon>
        <taxon>Pseudomonadati</taxon>
        <taxon>Bacteroidota</taxon>
        <taxon>Flavobacteriia</taxon>
        <taxon>Flavobacteriales</taxon>
        <taxon>Flavobacteriaceae</taxon>
        <taxon>Zobellia</taxon>
    </lineage>
</organism>
<dbReference type="GO" id="GO:0006826">
    <property type="term" value="P:iron ion transport"/>
    <property type="evidence" value="ECO:0007669"/>
    <property type="project" value="UniProtKB-KW"/>
</dbReference>
<gene>
    <name evidence="13" type="ORF">D9O36_10940</name>
</gene>
<name>A0A7X2ZTY6_9FLAO</name>
<comment type="caution">
    <text evidence="13">The sequence shown here is derived from an EMBL/GenBank/DDBJ whole genome shotgun (WGS) entry which is preliminary data.</text>
</comment>
<keyword evidence="8 10" id="KW-0472">Membrane</keyword>
<evidence type="ECO:0000256" key="2">
    <source>
        <dbReference type="ARBA" id="ARBA00022448"/>
    </source>
</evidence>
<dbReference type="AlphaFoldDB" id="A0A7X2ZTY6"/>
<keyword evidence="4" id="KW-0410">Iron transport</keyword>
<dbReference type="SUPFAM" id="SSF49464">
    <property type="entry name" value="Carboxypeptidase regulatory domain-like"/>
    <property type="match status" value="1"/>
</dbReference>
<dbReference type="Gene3D" id="2.170.130.10">
    <property type="entry name" value="TonB-dependent receptor, plug domain"/>
    <property type="match status" value="1"/>
</dbReference>
<dbReference type="PROSITE" id="PS52016">
    <property type="entry name" value="TONB_DEPENDENT_REC_3"/>
    <property type="match status" value="1"/>
</dbReference>
<evidence type="ECO:0000256" key="11">
    <source>
        <dbReference type="RuleBase" id="RU003357"/>
    </source>
</evidence>
<keyword evidence="7 11" id="KW-0798">TonB box</keyword>
<keyword evidence="3 10" id="KW-1134">Transmembrane beta strand</keyword>
<evidence type="ECO:0000256" key="10">
    <source>
        <dbReference type="PROSITE-ProRule" id="PRU01360"/>
    </source>
</evidence>
<evidence type="ECO:0000256" key="9">
    <source>
        <dbReference type="ARBA" id="ARBA00023237"/>
    </source>
</evidence>